<keyword evidence="6 10" id="KW-1133">Transmembrane helix</keyword>
<keyword evidence="3" id="KW-0813">Transport</keyword>
<dbReference type="GO" id="GO:0015217">
    <property type="term" value="F:ADP transmembrane transporter activity"/>
    <property type="evidence" value="ECO:0007669"/>
    <property type="project" value="TreeGrafter"/>
</dbReference>
<feature type="transmembrane region" description="Helical" evidence="10">
    <location>
        <begin position="593"/>
        <end position="614"/>
    </location>
</feature>
<dbReference type="Proteomes" id="UP001153678">
    <property type="component" value="Unassembled WGS sequence"/>
</dbReference>
<keyword evidence="4 9" id="KW-0812">Transmembrane</keyword>
<dbReference type="InterPro" id="IPR006553">
    <property type="entry name" value="Leu-rich_rpt_Cys-con_subtyp"/>
</dbReference>
<keyword evidence="13" id="KW-1185">Reference proteome</keyword>
<comment type="subcellular location">
    <subcellularLocation>
        <location evidence="1">Mitochondrion membrane</location>
        <topology evidence="1">Multi-pass membrane protein</topology>
    </subcellularLocation>
</comment>
<dbReference type="Gene3D" id="1.50.40.10">
    <property type="entry name" value="Mitochondrial carrier domain"/>
    <property type="match status" value="1"/>
</dbReference>
<dbReference type="PROSITE" id="PS50920">
    <property type="entry name" value="SOLCAR"/>
    <property type="match status" value="3"/>
</dbReference>
<evidence type="ECO:0000256" key="8">
    <source>
        <dbReference type="ARBA" id="ARBA00023136"/>
    </source>
</evidence>
<proteinExistence type="inferred from homology"/>
<dbReference type="InterPro" id="IPR032675">
    <property type="entry name" value="LRR_dom_sf"/>
</dbReference>
<dbReference type="InterPro" id="IPR018108">
    <property type="entry name" value="MCP_transmembrane"/>
</dbReference>
<dbReference type="AlphaFoldDB" id="A0A9W4SIE4"/>
<dbReference type="Pfam" id="PF00153">
    <property type="entry name" value="Mito_carr"/>
    <property type="match status" value="3"/>
</dbReference>
<dbReference type="SMART" id="SM00367">
    <property type="entry name" value="LRR_CC"/>
    <property type="match status" value="7"/>
</dbReference>
<dbReference type="InterPro" id="IPR052217">
    <property type="entry name" value="Mito/Peroxisomal_Carrier"/>
</dbReference>
<evidence type="ECO:0000256" key="2">
    <source>
        <dbReference type="ARBA" id="ARBA00006375"/>
    </source>
</evidence>
<feature type="domain" description="F-box" evidence="11">
    <location>
        <begin position="31"/>
        <end position="69"/>
    </location>
</feature>
<reference evidence="12" key="1">
    <citation type="submission" date="2022-08" db="EMBL/GenBank/DDBJ databases">
        <authorList>
            <person name="Kallberg Y."/>
            <person name="Tangrot J."/>
            <person name="Rosling A."/>
        </authorList>
    </citation>
    <scope>NUCLEOTIDE SEQUENCE</scope>
    <source>
        <strain evidence="12">Wild A</strain>
    </source>
</reference>
<evidence type="ECO:0000256" key="7">
    <source>
        <dbReference type="ARBA" id="ARBA00023128"/>
    </source>
</evidence>
<dbReference type="EMBL" id="CAMKVN010000716">
    <property type="protein sequence ID" value="CAI2170575.1"/>
    <property type="molecule type" value="Genomic_DNA"/>
</dbReference>
<organism evidence="12 13">
    <name type="scientific">Funneliformis geosporum</name>
    <dbReference type="NCBI Taxonomy" id="1117311"/>
    <lineage>
        <taxon>Eukaryota</taxon>
        <taxon>Fungi</taxon>
        <taxon>Fungi incertae sedis</taxon>
        <taxon>Mucoromycota</taxon>
        <taxon>Glomeromycotina</taxon>
        <taxon>Glomeromycetes</taxon>
        <taxon>Glomerales</taxon>
        <taxon>Glomeraceae</taxon>
        <taxon>Funneliformis</taxon>
    </lineage>
</organism>
<keyword evidence="7" id="KW-0496">Mitochondrion</keyword>
<evidence type="ECO:0000256" key="10">
    <source>
        <dbReference type="SAM" id="Phobius"/>
    </source>
</evidence>
<evidence type="ECO:0000256" key="1">
    <source>
        <dbReference type="ARBA" id="ARBA00004225"/>
    </source>
</evidence>
<dbReference type="SUPFAM" id="SSF103506">
    <property type="entry name" value="Mitochondrial carrier"/>
    <property type="match status" value="1"/>
</dbReference>
<accession>A0A9W4SIE4</accession>
<dbReference type="PRINTS" id="PR00926">
    <property type="entry name" value="MITOCARRIER"/>
</dbReference>
<evidence type="ECO:0000256" key="6">
    <source>
        <dbReference type="ARBA" id="ARBA00022989"/>
    </source>
</evidence>
<keyword evidence="8 9" id="KW-0472">Membrane</keyword>
<name>A0A9W4SIE4_9GLOM</name>
<dbReference type="PANTHER" id="PTHR45939:SF1">
    <property type="entry name" value="MITOCHONDRIAL THIAMINE PYROPHOSPHATE CARRIER 1-RELATED"/>
    <property type="match status" value="1"/>
</dbReference>
<dbReference type="InterPro" id="IPR036047">
    <property type="entry name" value="F-box-like_dom_sf"/>
</dbReference>
<feature type="repeat" description="Solcar" evidence="9">
    <location>
        <begin position="735"/>
        <end position="851"/>
    </location>
</feature>
<dbReference type="Gene3D" id="3.80.10.10">
    <property type="entry name" value="Ribonuclease Inhibitor"/>
    <property type="match status" value="3"/>
</dbReference>
<dbReference type="SUPFAM" id="SSF81383">
    <property type="entry name" value="F-box domain"/>
    <property type="match status" value="1"/>
</dbReference>
<dbReference type="PANTHER" id="PTHR45939">
    <property type="entry name" value="PEROXISOMAL MEMBRANE PROTEIN PMP34-RELATED"/>
    <property type="match status" value="1"/>
</dbReference>
<evidence type="ECO:0000256" key="5">
    <source>
        <dbReference type="ARBA" id="ARBA00022737"/>
    </source>
</evidence>
<evidence type="ECO:0000256" key="4">
    <source>
        <dbReference type="ARBA" id="ARBA00022692"/>
    </source>
</evidence>
<dbReference type="SUPFAM" id="SSF52047">
    <property type="entry name" value="RNI-like"/>
    <property type="match status" value="2"/>
</dbReference>
<sequence>MSTSISQYHVMRATGYYDITYETPLSNQAYIICEIISHLEIQTDLAACCLVSRLWNTCVTPKLWKAPCMKRASTLNKFIRTLVRSKQNSASLYAYGCFIQNLDLSRLTLACSAAELGLISECCGVLKHLDFSNVQELRDDVLSRIAGRCSDLRSLKLLNLPHITDDSLKQIIDRCRLLEHLSFGDCTNVKNDSLIRLAYAKHLTTLEIYIGNTIEIHTFTLITQHCLRLKNLHIWDCGLLDDNAITIMAINMNENLESLILQNPRYITDLSMTQVAFRCPNLRHLSLEPYERVTDATLFALADYCLHLESLQVNLHRSKHFSNRGFLMIAERLRMLSKVTFQYSTPLVTDVTLSMLGIRNAKSLTYLHLYNCSFTDSSFLVLEKSRPPINDLCLFNLPDITDEPIIALLGSISETLTTLQISNCDRLTEEVLISGIRNCRGLRKLSLFSSTDFTIRGLDAIVSICSQLKEFYLSSTEDIPNTIIAPTLTRLRYLEKLRIRVCPSLTQDDVLMICCVMTVVSKEAIKLPPLSPFGNAIAGSLGALFALAIVYPLDIIKTRLQIQSKSSSANDNYYESTGDAIYKIIKREGISGLYAGLPAGLIGVASTNFAYFYWYSFLRARYQNTITKSSNTQQSLSTISELLLGALAGALAQIFTIPVSVVTTRQQTASIEERNGLIDTAKEIVLDDGVTGLWKGLKPSLILCVNPAITYGAFERFKDIVSKRLSTNGDNQRSLGPAIIFWLGALSKTIATIVTYPYIMAKVRLQCKPPKDEVVFDERNGKLEEDYFNIVESHERKSIKHARYTGAIDVLKKVLETDGILGWYKGMQAQITKAVLSQALLFYVKEYTTKYTILLLALFARLASNKKRVQ</sequence>
<gene>
    <name evidence="12" type="ORF">FWILDA_LOCUS4649</name>
</gene>
<feature type="repeat" description="Solcar" evidence="9">
    <location>
        <begin position="636"/>
        <end position="720"/>
    </location>
</feature>
<comment type="similarity">
    <text evidence="2">Belongs to the mitochondrial carrier (TC 2.A.29) family.</text>
</comment>
<evidence type="ECO:0000256" key="9">
    <source>
        <dbReference type="PROSITE-ProRule" id="PRU00282"/>
    </source>
</evidence>
<comment type="caution">
    <text evidence="12">The sequence shown here is derived from an EMBL/GenBank/DDBJ whole genome shotgun (WGS) entry which is preliminary data.</text>
</comment>
<dbReference type="InterPro" id="IPR001810">
    <property type="entry name" value="F-box_dom"/>
</dbReference>
<evidence type="ECO:0000313" key="12">
    <source>
        <dbReference type="EMBL" id="CAI2170575.1"/>
    </source>
</evidence>
<evidence type="ECO:0000259" key="11">
    <source>
        <dbReference type="Pfam" id="PF12937"/>
    </source>
</evidence>
<feature type="transmembrane region" description="Helical" evidence="10">
    <location>
        <begin position="739"/>
        <end position="759"/>
    </location>
</feature>
<feature type="transmembrane region" description="Helical" evidence="10">
    <location>
        <begin position="642"/>
        <end position="664"/>
    </location>
</feature>
<dbReference type="Pfam" id="PF12937">
    <property type="entry name" value="F-box-like"/>
    <property type="match status" value="1"/>
</dbReference>
<evidence type="ECO:0000313" key="13">
    <source>
        <dbReference type="Proteomes" id="UP001153678"/>
    </source>
</evidence>
<dbReference type="InterPro" id="IPR023395">
    <property type="entry name" value="MCP_dom_sf"/>
</dbReference>
<dbReference type="OrthoDB" id="550575at2759"/>
<feature type="repeat" description="Solcar" evidence="9">
    <location>
        <begin position="530"/>
        <end position="621"/>
    </location>
</feature>
<dbReference type="InterPro" id="IPR002067">
    <property type="entry name" value="MCP"/>
</dbReference>
<keyword evidence="5" id="KW-0677">Repeat</keyword>
<dbReference type="GO" id="GO:0031966">
    <property type="term" value="C:mitochondrial membrane"/>
    <property type="evidence" value="ECO:0007669"/>
    <property type="project" value="UniProtKB-SubCell"/>
</dbReference>
<evidence type="ECO:0000256" key="3">
    <source>
        <dbReference type="ARBA" id="ARBA00022448"/>
    </source>
</evidence>
<protein>
    <submittedName>
        <fullName evidence="12">6649_t:CDS:1</fullName>
    </submittedName>
</protein>